<dbReference type="InterPro" id="IPR028081">
    <property type="entry name" value="Leu-bd"/>
</dbReference>
<evidence type="ECO:0000313" key="7">
    <source>
        <dbReference type="Proteomes" id="UP000334019"/>
    </source>
</evidence>
<proteinExistence type="inferred from homology"/>
<keyword evidence="4" id="KW-0812">Transmembrane</keyword>
<feature type="transmembrane region" description="Helical" evidence="4">
    <location>
        <begin position="12"/>
        <end position="33"/>
    </location>
</feature>
<dbReference type="SUPFAM" id="SSF53822">
    <property type="entry name" value="Periplasmic binding protein-like I"/>
    <property type="match status" value="1"/>
</dbReference>
<evidence type="ECO:0000259" key="5">
    <source>
        <dbReference type="Pfam" id="PF13458"/>
    </source>
</evidence>
<feature type="region of interest" description="Disordered" evidence="3">
    <location>
        <begin position="35"/>
        <end position="83"/>
    </location>
</feature>
<feature type="compositionally biased region" description="Acidic residues" evidence="3">
    <location>
        <begin position="53"/>
        <end position="66"/>
    </location>
</feature>
<keyword evidence="4" id="KW-1133">Transmembrane helix</keyword>
<gene>
    <name evidence="6" type="ORF">GH723_09860</name>
</gene>
<keyword evidence="7" id="KW-1185">Reference proteome</keyword>
<dbReference type="Proteomes" id="UP000334019">
    <property type="component" value="Chromosome"/>
</dbReference>
<feature type="domain" description="Leucine-binding protein" evidence="5">
    <location>
        <begin position="164"/>
        <end position="386"/>
    </location>
</feature>
<dbReference type="EMBL" id="CP045851">
    <property type="protein sequence ID" value="QGG95376.1"/>
    <property type="molecule type" value="Genomic_DNA"/>
</dbReference>
<dbReference type="Gene3D" id="3.40.50.2300">
    <property type="match status" value="2"/>
</dbReference>
<dbReference type="RefSeq" id="WP_153759483.1">
    <property type="nucleotide sequence ID" value="NZ_CP045851.1"/>
</dbReference>
<dbReference type="InterPro" id="IPR028082">
    <property type="entry name" value="Peripla_BP_I"/>
</dbReference>
<accession>A0A5Q2RLS2</accession>
<sequence length="565" mass="61620">MEERPQQRSVLGRYWPVLVVGVVVAAVVLVGALRGGDDGDDGGEVAADTTAPDTDEGEGEGEDEGEGASAEDAPDCDPETGRIMIPSVYAPNCVPLWDDAADNGGATHAGVTADEIVVVVYGGEPDENALQARSALGLDPPSDEEHAENRQKVVDTYNALFETYGRTVHVEVLETDAAGNDEVAARANAIRAADEMGAFAVVGGPANTPVFAEELANRGVLCLCTASLPIERYLEWAPHVWGGLMSSTQGYVHRADFILSQLAGEPAEFAGDEAFHTQERTFGLVWYDTPDNAYADGVAYFEELLAAEGVELELDIRYEYGTGANLDEDAQSIIAQMKEAGVTSVIFAGDPFMPTSLTNQATAQDYWPEWILTGSTGTDVSALARSYDQEQWRHAFGISFTLPIMDPRLEQQEGNVVSWHLGEELSTYPEITSWDLLFRGIHLAGPELTPETFRDGLFSFEPVSGHATRYGVSYGTELWEWEDYTSADDVKIIWYDPDTADPREENEEVLGVYRCIDGCRRYLPGELGDIGPLFEEDGSIVWFTERPEGDRSPQYPPRTGREDAS</sequence>
<dbReference type="Pfam" id="PF13458">
    <property type="entry name" value="Peripla_BP_6"/>
    <property type="match status" value="1"/>
</dbReference>
<reference evidence="6 7" key="1">
    <citation type="submission" date="2019-11" db="EMBL/GenBank/DDBJ databases">
        <authorList>
            <person name="He Y."/>
        </authorList>
    </citation>
    <scope>NUCLEOTIDE SEQUENCE [LARGE SCALE GENOMIC DNA]</scope>
    <source>
        <strain evidence="6 7">SCSIO 58843</strain>
    </source>
</reference>
<evidence type="ECO:0000256" key="4">
    <source>
        <dbReference type="SAM" id="Phobius"/>
    </source>
</evidence>
<name>A0A5Q2RLS2_9ACTN</name>
<dbReference type="AlphaFoldDB" id="A0A5Q2RLS2"/>
<keyword evidence="2" id="KW-0732">Signal</keyword>
<evidence type="ECO:0000256" key="2">
    <source>
        <dbReference type="ARBA" id="ARBA00022729"/>
    </source>
</evidence>
<evidence type="ECO:0000313" key="6">
    <source>
        <dbReference type="EMBL" id="QGG95376.1"/>
    </source>
</evidence>
<keyword evidence="4" id="KW-0472">Membrane</keyword>
<organism evidence="6 7">
    <name type="scientific">Actinomarinicola tropica</name>
    <dbReference type="NCBI Taxonomy" id="2789776"/>
    <lineage>
        <taxon>Bacteria</taxon>
        <taxon>Bacillati</taxon>
        <taxon>Actinomycetota</taxon>
        <taxon>Acidimicrobiia</taxon>
        <taxon>Acidimicrobiales</taxon>
        <taxon>Iamiaceae</taxon>
        <taxon>Actinomarinicola</taxon>
    </lineage>
</organism>
<comment type="similarity">
    <text evidence="1">Belongs to the leucine-binding protein family.</text>
</comment>
<protein>
    <submittedName>
        <fullName evidence="6">ABC transporter substrate-binding protein</fullName>
    </submittedName>
</protein>
<evidence type="ECO:0000256" key="1">
    <source>
        <dbReference type="ARBA" id="ARBA00010062"/>
    </source>
</evidence>
<feature type="region of interest" description="Disordered" evidence="3">
    <location>
        <begin position="545"/>
        <end position="565"/>
    </location>
</feature>
<dbReference type="KEGG" id="atq:GH723_09860"/>
<evidence type="ECO:0000256" key="3">
    <source>
        <dbReference type="SAM" id="MobiDB-lite"/>
    </source>
</evidence>